<dbReference type="AlphaFoldDB" id="A0AAV5R6X1"/>
<dbReference type="Proteomes" id="UP001378960">
    <property type="component" value="Unassembled WGS sequence"/>
</dbReference>
<protein>
    <submittedName>
        <fullName evidence="1">Uncharacterized protein</fullName>
    </submittedName>
</protein>
<reference evidence="1 2" key="1">
    <citation type="journal article" date="2023" name="Elife">
        <title>Identification of key yeast species and microbe-microbe interactions impacting larval growth of Drosophila in the wild.</title>
        <authorList>
            <person name="Mure A."/>
            <person name="Sugiura Y."/>
            <person name="Maeda R."/>
            <person name="Honda K."/>
            <person name="Sakurai N."/>
            <person name="Takahashi Y."/>
            <person name="Watada M."/>
            <person name="Katoh T."/>
            <person name="Gotoh A."/>
            <person name="Gotoh Y."/>
            <person name="Taniguchi I."/>
            <person name="Nakamura K."/>
            <person name="Hayashi T."/>
            <person name="Katayama T."/>
            <person name="Uemura T."/>
            <person name="Hattori Y."/>
        </authorList>
    </citation>
    <scope>NUCLEOTIDE SEQUENCE [LARGE SCALE GENOMIC DNA]</scope>
    <source>
        <strain evidence="1 2">PK-24</strain>
    </source>
</reference>
<evidence type="ECO:0000313" key="2">
    <source>
        <dbReference type="Proteomes" id="UP001378960"/>
    </source>
</evidence>
<organism evidence="1 2">
    <name type="scientific">Pichia kluyveri</name>
    <name type="common">Yeast</name>
    <dbReference type="NCBI Taxonomy" id="36015"/>
    <lineage>
        <taxon>Eukaryota</taxon>
        <taxon>Fungi</taxon>
        <taxon>Dikarya</taxon>
        <taxon>Ascomycota</taxon>
        <taxon>Saccharomycotina</taxon>
        <taxon>Pichiomycetes</taxon>
        <taxon>Pichiales</taxon>
        <taxon>Pichiaceae</taxon>
        <taxon>Pichia</taxon>
    </lineage>
</organism>
<sequence>MNLARKLKNIPLDEYTTDCLEKLLVNSKESKQKNKIIHLIQSDNTFKQQNTNKLLELLNYTHIESPKLETVYPSVVTNFLNYKLRNKKEKVDFVASYGNLLSLSHTITFLNKQNATDMVDRYNKLWKHTQIEYFFQQKPYDQVQMESTPMNKILQLNFNCETPYASNVQHIATTEELKKLIHLRQQYNSKLNLKLGPPLLKLELDADRFGGPIAPCRVFNKRLNRLIKLQQFYLKIRPVSKETMKVFNAMDLVGMDGLMREAYCTFVDNIFYIDNDCELNKSEIDSHRKQMSEEIKNLYDLAKI</sequence>
<proteinExistence type="predicted"/>
<evidence type="ECO:0000313" key="1">
    <source>
        <dbReference type="EMBL" id="GMM47319.1"/>
    </source>
</evidence>
<keyword evidence="2" id="KW-1185">Reference proteome</keyword>
<gene>
    <name evidence="1" type="ORF">DAPK24_038940</name>
</gene>
<dbReference type="EMBL" id="BTGB01000005">
    <property type="protein sequence ID" value="GMM47319.1"/>
    <property type="molecule type" value="Genomic_DNA"/>
</dbReference>
<accession>A0AAV5R6X1</accession>
<comment type="caution">
    <text evidence="1">The sequence shown here is derived from an EMBL/GenBank/DDBJ whole genome shotgun (WGS) entry which is preliminary data.</text>
</comment>
<name>A0AAV5R6X1_PICKL</name>